<gene>
    <name evidence="2" type="ORF">B296_00039990</name>
</gene>
<protein>
    <submittedName>
        <fullName evidence="2">Uncharacterized protein</fullName>
    </submittedName>
</protein>
<feature type="region of interest" description="Disordered" evidence="1">
    <location>
        <begin position="45"/>
        <end position="99"/>
    </location>
</feature>
<comment type="caution">
    <text evidence="2">The sequence shown here is derived from an EMBL/GenBank/DDBJ whole genome shotgun (WGS) entry which is preliminary data.</text>
</comment>
<accession>A0A426X0C9</accession>
<dbReference type="AlphaFoldDB" id="A0A426X0C9"/>
<sequence length="99" mass="10788">MPPPRYFSEEEFVLVDRLKGILSSSYAIKDMTELWLVKTSLSPASRDRMELDDLRGMPKMSGGKPPSTRAATPAQGVGVSPAREAPKASSKRPIDAPTE</sequence>
<dbReference type="EMBL" id="AMZH03030361">
    <property type="protein sequence ID" value="RRT32918.1"/>
    <property type="molecule type" value="Genomic_DNA"/>
</dbReference>
<evidence type="ECO:0000313" key="2">
    <source>
        <dbReference type="EMBL" id="RRT32918.1"/>
    </source>
</evidence>
<feature type="compositionally biased region" description="Basic and acidic residues" evidence="1">
    <location>
        <begin position="45"/>
        <end position="56"/>
    </location>
</feature>
<evidence type="ECO:0000256" key="1">
    <source>
        <dbReference type="SAM" id="MobiDB-lite"/>
    </source>
</evidence>
<reference evidence="2 3" key="1">
    <citation type="journal article" date="2014" name="Agronomy (Basel)">
        <title>A Draft Genome Sequence for Ensete ventricosum, the Drought-Tolerant Tree Against Hunger.</title>
        <authorList>
            <person name="Harrison J."/>
            <person name="Moore K.A."/>
            <person name="Paszkiewicz K."/>
            <person name="Jones T."/>
            <person name="Grant M."/>
            <person name="Ambacheew D."/>
            <person name="Muzemil S."/>
            <person name="Studholme D.J."/>
        </authorList>
    </citation>
    <scope>NUCLEOTIDE SEQUENCE [LARGE SCALE GENOMIC DNA]</scope>
</reference>
<proteinExistence type="predicted"/>
<name>A0A426X0C9_ENSVE</name>
<organism evidence="2 3">
    <name type="scientific">Ensete ventricosum</name>
    <name type="common">Abyssinian banana</name>
    <name type="synonym">Musa ensete</name>
    <dbReference type="NCBI Taxonomy" id="4639"/>
    <lineage>
        <taxon>Eukaryota</taxon>
        <taxon>Viridiplantae</taxon>
        <taxon>Streptophyta</taxon>
        <taxon>Embryophyta</taxon>
        <taxon>Tracheophyta</taxon>
        <taxon>Spermatophyta</taxon>
        <taxon>Magnoliopsida</taxon>
        <taxon>Liliopsida</taxon>
        <taxon>Zingiberales</taxon>
        <taxon>Musaceae</taxon>
        <taxon>Ensete</taxon>
    </lineage>
</organism>
<dbReference type="Proteomes" id="UP000287651">
    <property type="component" value="Unassembled WGS sequence"/>
</dbReference>
<evidence type="ECO:0000313" key="3">
    <source>
        <dbReference type="Proteomes" id="UP000287651"/>
    </source>
</evidence>